<reference evidence="2" key="1">
    <citation type="submission" date="2023-03" db="EMBL/GenBank/DDBJ databases">
        <title>Massive genome expansion in bonnet fungi (Mycena s.s.) driven by repeated elements and novel gene families across ecological guilds.</title>
        <authorList>
            <consortium name="Lawrence Berkeley National Laboratory"/>
            <person name="Harder C.B."/>
            <person name="Miyauchi S."/>
            <person name="Viragh M."/>
            <person name="Kuo A."/>
            <person name="Thoen E."/>
            <person name="Andreopoulos B."/>
            <person name="Lu D."/>
            <person name="Skrede I."/>
            <person name="Drula E."/>
            <person name="Henrissat B."/>
            <person name="Morin E."/>
            <person name="Kohler A."/>
            <person name="Barry K."/>
            <person name="LaButti K."/>
            <person name="Morin E."/>
            <person name="Salamov A."/>
            <person name="Lipzen A."/>
            <person name="Mereny Z."/>
            <person name="Hegedus B."/>
            <person name="Baldrian P."/>
            <person name="Stursova M."/>
            <person name="Weitz H."/>
            <person name="Taylor A."/>
            <person name="Grigoriev I.V."/>
            <person name="Nagy L.G."/>
            <person name="Martin F."/>
            <person name="Kauserud H."/>
        </authorList>
    </citation>
    <scope>NUCLEOTIDE SEQUENCE</scope>
    <source>
        <strain evidence="2">CBHHK173m</strain>
    </source>
</reference>
<sequence length="741" mass="79684">MPLRTVPSAHANRNPGKRTQVSRQRPTVSAAVKATNALNSAAKKRRQQALEDDIDAHFAYRGAEIVRLAALHSVKEEVVRKLLCNATQLKRTRRPSLRNTFIHDLAVKARDAGDTKNLRDLQDDLADAIDNGDIVTDPELLDDNEKKRLIDQLIEHCATKKRGMRATNRAAAMDGTQTAQKIGDARTGIRGFAMFSRGNPDDAALPVCLDSDDALDFFQQVYDIPWADALRAFERHCCTMNNGTKDRKSSSSVRKQIISITLSGLRKVSKDRTASMSYKHYDYDIRELRGCELLGWPSDVDMQRPSKMSAENARKIRDGLSTGAIQWHRMSKKDHDDLIRTREAKRRETGELAKKRAERSDRGRKHKKSAWKAKAKARKHVEGSEDESGEDDSGEGSGVDDSGEEDNNDEDEDEDEEAPRAGPASTQATLRHVPSSAPDAISSTGATAASTSSAPAGAATTHWSAPTAAAAPHSSMPAAAAATHSSAPAAAAMAPPMVSPTLQLNDMGLSLPIVNERQPMLVDFDPTQFDAASFYFPESWLPRLDDYALEEEAARNSATFGLPSIFTPSAAFSIPADASSTNGSVAFDLSGGTFPGDVGLPIPSASPDAPAPSLSLPTCTPTGEVADAPPVAVLGVQVNGAPSEGLAKKRRIDAGEGGCRVKKARVSGADDPVPVALPKVRKERSDKGSKRKDSGGENEPVQRTRKQRVAYTGPGDPGIFLLILRALMGPNASTLSGRRGL</sequence>
<dbReference type="EMBL" id="JARJCN010000116">
    <property type="protein sequence ID" value="KAJ7073349.1"/>
    <property type="molecule type" value="Genomic_DNA"/>
</dbReference>
<feature type="region of interest" description="Disordered" evidence="1">
    <location>
        <begin position="1"/>
        <end position="27"/>
    </location>
</feature>
<feature type="compositionally biased region" description="Low complexity" evidence="1">
    <location>
        <begin position="442"/>
        <end position="470"/>
    </location>
</feature>
<feature type="compositionally biased region" description="Polar residues" evidence="1">
    <location>
        <begin position="17"/>
        <end position="27"/>
    </location>
</feature>
<feature type="compositionally biased region" description="Basic and acidic residues" evidence="1">
    <location>
        <begin position="333"/>
        <end position="361"/>
    </location>
</feature>
<gene>
    <name evidence="2" type="ORF">B0H15DRAFT_806801</name>
</gene>
<accession>A0AAD6TRB7</accession>
<feature type="region of interest" description="Disordered" evidence="1">
    <location>
        <begin position="657"/>
        <end position="712"/>
    </location>
</feature>
<evidence type="ECO:0000256" key="1">
    <source>
        <dbReference type="SAM" id="MobiDB-lite"/>
    </source>
</evidence>
<evidence type="ECO:0000313" key="2">
    <source>
        <dbReference type="EMBL" id="KAJ7073349.1"/>
    </source>
</evidence>
<evidence type="ECO:0000313" key="3">
    <source>
        <dbReference type="Proteomes" id="UP001222325"/>
    </source>
</evidence>
<feature type="compositionally biased region" description="Acidic residues" evidence="1">
    <location>
        <begin position="384"/>
        <end position="394"/>
    </location>
</feature>
<feature type="compositionally biased region" description="Acidic residues" evidence="1">
    <location>
        <begin position="401"/>
        <end position="417"/>
    </location>
</feature>
<protein>
    <submittedName>
        <fullName evidence="2">Uncharacterized protein</fullName>
    </submittedName>
</protein>
<keyword evidence="3" id="KW-1185">Reference proteome</keyword>
<feature type="compositionally biased region" description="Basic and acidic residues" evidence="1">
    <location>
        <begin position="683"/>
        <end position="695"/>
    </location>
</feature>
<proteinExistence type="predicted"/>
<dbReference type="Proteomes" id="UP001222325">
    <property type="component" value="Unassembled WGS sequence"/>
</dbReference>
<comment type="caution">
    <text evidence="2">The sequence shown here is derived from an EMBL/GenBank/DDBJ whole genome shotgun (WGS) entry which is preliminary data.</text>
</comment>
<feature type="region of interest" description="Disordered" evidence="1">
    <location>
        <begin position="324"/>
        <end position="470"/>
    </location>
</feature>
<organism evidence="2 3">
    <name type="scientific">Mycena belliarum</name>
    <dbReference type="NCBI Taxonomy" id="1033014"/>
    <lineage>
        <taxon>Eukaryota</taxon>
        <taxon>Fungi</taxon>
        <taxon>Dikarya</taxon>
        <taxon>Basidiomycota</taxon>
        <taxon>Agaricomycotina</taxon>
        <taxon>Agaricomycetes</taxon>
        <taxon>Agaricomycetidae</taxon>
        <taxon>Agaricales</taxon>
        <taxon>Marasmiineae</taxon>
        <taxon>Mycenaceae</taxon>
        <taxon>Mycena</taxon>
    </lineage>
</organism>
<name>A0AAD6TRB7_9AGAR</name>
<feature type="compositionally biased region" description="Basic residues" evidence="1">
    <location>
        <begin position="362"/>
        <end position="379"/>
    </location>
</feature>
<dbReference type="AlphaFoldDB" id="A0AAD6TRB7"/>